<dbReference type="Proteomes" id="UP000382577">
    <property type="component" value="Unassembled WGS sequence"/>
</dbReference>
<organism evidence="1 2">
    <name type="scientific">Pandoraea fibrosis</name>
    <dbReference type="NCBI Taxonomy" id="1891094"/>
    <lineage>
        <taxon>Bacteria</taxon>
        <taxon>Pseudomonadati</taxon>
        <taxon>Pseudomonadota</taxon>
        <taxon>Betaproteobacteria</taxon>
        <taxon>Burkholderiales</taxon>
        <taxon>Burkholderiaceae</taxon>
        <taxon>Pandoraea</taxon>
    </lineage>
</organism>
<evidence type="ECO:0000313" key="1">
    <source>
        <dbReference type="EMBL" id="VVD75472.1"/>
    </source>
</evidence>
<dbReference type="Pfam" id="PF10670">
    <property type="entry name" value="DUF4198"/>
    <property type="match status" value="1"/>
</dbReference>
<dbReference type="AlphaFoldDB" id="A0A5E4SKY5"/>
<dbReference type="EMBL" id="CABPRW010000002">
    <property type="protein sequence ID" value="VVD75472.1"/>
    <property type="molecule type" value="Genomic_DNA"/>
</dbReference>
<sequence>MPRIFHFVCLTAFHTVSHFCKETAMKKTVSRRLTQLTFAALAALTGTAQAHQIWIEQPAGQNAVIRFGEFGENLREASPGLLDKFGAPTGTLSSAQGEKTAPATKTANGFALPFKAGAGEALVAEDAHYPLFTLKRDGQEITNWYRPAARLATDFSKQKPQLTLDLVPAGKPGEFQLFFQGKPLPKAKVSFVTQSGWSKEAHTDAQGLVTFDMPWKGVYVAEVIHTDKTPGERTGAKGAERYEGVRYVTTTTVMQANGIEPLPAGPAATPNK</sequence>
<reference evidence="1 2" key="1">
    <citation type="submission" date="2019-08" db="EMBL/GenBank/DDBJ databases">
        <authorList>
            <person name="Peeters C."/>
        </authorList>
    </citation>
    <scope>NUCLEOTIDE SEQUENCE [LARGE SCALE GENOMIC DNA]</scope>
    <source>
        <strain evidence="1 2">LMG 31113</strain>
    </source>
</reference>
<proteinExistence type="predicted"/>
<accession>A0A5E4SKY5</accession>
<evidence type="ECO:0000313" key="2">
    <source>
        <dbReference type="Proteomes" id="UP000382577"/>
    </source>
</evidence>
<dbReference type="InterPro" id="IPR019613">
    <property type="entry name" value="DUF4198"/>
</dbReference>
<name>A0A5E4SKY5_9BURK</name>
<gene>
    <name evidence="1" type="ORF">PFI31113_00821</name>
</gene>
<protein>
    <submittedName>
        <fullName evidence="1">Cobalt ABC transporter substrate-binding protein</fullName>
    </submittedName>
</protein>